<feature type="compositionally biased region" description="Low complexity" evidence="1">
    <location>
        <begin position="192"/>
        <end position="208"/>
    </location>
</feature>
<feature type="compositionally biased region" description="Basic and acidic residues" evidence="1">
    <location>
        <begin position="2013"/>
        <end position="2025"/>
    </location>
</feature>
<keyword evidence="4" id="KW-1185">Reference proteome</keyword>
<feature type="region of interest" description="Disordered" evidence="1">
    <location>
        <begin position="288"/>
        <end position="349"/>
    </location>
</feature>
<feature type="compositionally biased region" description="Basic and acidic residues" evidence="1">
    <location>
        <begin position="515"/>
        <end position="527"/>
    </location>
</feature>
<feature type="compositionally biased region" description="Basic and acidic residues" evidence="1">
    <location>
        <begin position="2171"/>
        <end position="2194"/>
    </location>
</feature>
<feature type="compositionally biased region" description="Basic and acidic residues" evidence="1">
    <location>
        <begin position="965"/>
        <end position="974"/>
    </location>
</feature>
<feature type="compositionally biased region" description="Polar residues" evidence="1">
    <location>
        <begin position="617"/>
        <end position="643"/>
    </location>
</feature>
<feature type="compositionally biased region" description="Polar residues" evidence="1">
    <location>
        <begin position="528"/>
        <end position="537"/>
    </location>
</feature>
<feature type="compositionally biased region" description="Basic and acidic residues" evidence="1">
    <location>
        <begin position="912"/>
        <end position="929"/>
    </location>
</feature>
<feature type="compositionally biased region" description="Low complexity" evidence="1">
    <location>
        <begin position="976"/>
        <end position="988"/>
    </location>
</feature>
<dbReference type="EMBL" id="CALOZG010000005">
    <property type="protein sequence ID" value="CAH4028144.1"/>
    <property type="molecule type" value="Genomic_DNA"/>
</dbReference>
<feature type="compositionally biased region" description="Polar residues" evidence="1">
    <location>
        <begin position="890"/>
        <end position="911"/>
    </location>
</feature>
<dbReference type="Proteomes" id="UP001152562">
    <property type="component" value="Unassembled WGS sequence"/>
</dbReference>
<feature type="compositionally biased region" description="Basic and acidic residues" evidence="1">
    <location>
        <begin position="993"/>
        <end position="1012"/>
    </location>
</feature>
<feature type="compositionally biased region" description="Basic and acidic residues" evidence="1">
    <location>
        <begin position="1188"/>
        <end position="1215"/>
    </location>
</feature>
<feature type="region of interest" description="Disordered" evidence="1">
    <location>
        <begin position="1809"/>
        <end position="1828"/>
    </location>
</feature>
<feature type="region of interest" description="Disordered" evidence="1">
    <location>
        <begin position="158"/>
        <end position="231"/>
    </location>
</feature>
<feature type="region of interest" description="Disordered" evidence="1">
    <location>
        <begin position="2371"/>
        <end position="2431"/>
    </location>
</feature>
<feature type="domain" description="Smoothelin" evidence="2">
    <location>
        <begin position="2319"/>
        <end position="2353"/>
    </location>
</feature>
<proteinExistence type="predicted"/>
<feature type="region of interest" description="Disordered" evidence="1">
    <location>
        <begin position="2003"/>
        <end position="2031"/>
    </location>
</feature>
<feature type="compositionally biased region" description="Low complexity" evidence="1">
    <location>
        <begin position="581"/>
        <end position="591"/>
    </location>
</feature>
<feature type="region of interest" description="Disordered" evidence="1">
    <location>
        <begin position="2846"/>
        <end position="2905"/>
    </location>
</feature>
<gene>
    <name evidence="3" type="ORF">PIBRA_LOCUS5094</name>
</gene>
<feature type="region of interest" description="Disordered" evidence="1">
    <location>
        <begin position="2291"/>
        <end position="2314"/>
    </location>
</feature>
<accession>A0A9P0TG86</accession>
<feature type="region of interest" description="Disordered" evidence="1">
    <location>
        <begin position="874"/>
        <end position="1215"/>
    </location>
</feature>
<feature type="compositionally biased region" description="Polar residues" evidence="1">
    <location>
        <begin position="484"/>
        <end position="502"/>
    </location>
</feature>
<feature type="region of interest" description="Disordered" evidence="1">
    <location>
        <begin position="1732"/>
        <end position="1767"/>
    </location>
</feature>
<comment type="caution">
    <text evidence="3">The sequence shown here is derived from an EMBL/GenBank/DDBJ whole genome shotgun (WGS) entry which is preliminary data.</text>
</comment>
<feature type="region of interest" description="Disordered" evidence="1">
    <location>
        <begin position="1495"/>
        <end position="1603"/>
    </location>
</feature>
<evidence type="ECO:0000313" key="3">
    <source>
        <dbReference type="EMBL" id="CAH4028144.1"/>
    </source>
</evidence>
<feature type="compositionally biased region" description="Polar residues" evidence="1">
    <location>
        <begin position="2609"/>
        <end position="2627"/>
    </location>
</feature>
<feature type="compositionally biased region" description="Polar residues" evidence="1">
    <location>
        <begin position="1809"/>
        <end position="1824"/>
    </location>
</feature>
<feature type="region of interest" description="Disordered" evidence="1">
    <location>
        <begin position="515"/>
        <end position="537"/>
    </location>
</feature>
<feature type="region of interest" description="Disordered" evidence="1">
    <location>
        <begin position="2667"/>
        <end position="2694"/>
    </location>
</feature>
<feature type="compositionally biased region" description="Polar residues" evidence="1">
    <location>
        <begin position="2401"/>
        <end position="2415"/>
    </location>
</feature>
<feature type="region of interest" description="Disordered" evidence="1">
    <location>
        <begin position="550"/>
        <end position="751"/>
    </location>
</feature>
<feature type="compositionally biased region" description="Basic and acidic residues" evidence="1">
    <location>
        <begin position="303"/>
        <end position="316"/>
    </location>
</feature>
<feature type="region of interest" description="Disordered" evidence="1">
    <location>
        <begin position="764"/>
        <end position="817"/>
    </location>
</feature>
<feature type="compositionally biased region" description="Basic and acidic residues" evidence="1">
    <location>
        <begin position="2869"/>
        <end position="2899"/>
    </location>
</feature>
<feature type="compositionally biased region" description="Low complexity" evidence="1">
    <location>
        <begin position="783"/>
        <end position="793"/>
    </location>
</feature>
<feature type="compositionally biased region" description="Basic and acidic residues" evidence="1">
    <location>
        <begin position="659"/>
        <end position="673"/>
    </location>
</feature>
<feature type="compositionally biased region" description="Basic and acidic residues" evidence="1">
    <location>
        <begin position="1431"/>
        <end position="1445"/>
    </location>
</feature>
<feature type="compositionally biased region" description="Basic and acidic residues" evidence="1">
    <location>
        <begin position="1454"/>
        <end position="1464"/>
    </location>
</feature>
<feature type="region of interest" description="Disordered" evidence="1">
    <location>
        <begin position="2075"/>
        <end position="2210"/>
    </location>
</feature>
<reference evidence="3" key="1">
    <citation type="submission" date="2022-05" db="EMBL/GenBank/DDBJ databases">
        <authorList>
            <person name="Okamura Y."/>
        </authorList>
    </citation>
    <scope>NUCLEOTIDE SEQUENCE</scope>
</reference>
<feature type="compositionally biased region" description="Polar residues" evidence="1">
    <location>
        <begin position="794"/>
        <end position="811"/>
    </location>
</feature>
<feature type="compositionally biased region" description="Polar residues" evidence="1">
    <location>
        <begin position="2095"/>
        <end position="2115"/>
    </location>
</feature>
<feature type="region of interest" description="Disordered" evidence="1">
    <location>
        <begin position="2566"/>
        <end position="2637"/>
    </location>
</feature>
<feature type="compositionally biased region" description="Low complexity" evidence="1">
    <location>
        <begin position="317"/>
        <end position="330"/>
    </location>
</feature>
<feature type="region of interest" description="Disordered" evidence="1">
    <location>
        <begin position="1427"/>
        <end position="1466"/>
    </location>
</feature>
<organism evidence="3 4">
    <name type="scientific">Pieris brassicae</name>
    <name type="common">White butterfly</name>
    <name type="synonym">Large white butterfly</name>
    <dbReference type="NCBI Taxonomy" id="7116"/>
    <lineage>
        <taxon>Eukaryota</taxon>
        <taxon>Metazoa</taxon>
        <taxon>Ecdysozoa</taxon>
        <taxon>Arthropoda</taxon>
        <taxon>Hexapoda</taxon>
        <taxon>Insecta</taxon>
        <taxon>Pterygota</taxon>
        <taxon>Neoptera</taxon>
        <taxon>Endopterygota</taxon>
        <taxon>Lepidoptera</taxon>
        <taxon>Glossata</taxon>
        <taxon>Ditrysia</taxon>
        <taxon>Papilionoidea</taxon>
        <taxon>Pieridae</taxon>
        <taxon>Pierinae</taxon>
        <taxon>Pieris</taxon>
    </lineage>
</organism>
<feature type="compositionally biased region" description="Polar residues" evidence="1">
    <location>
        <begin position="159"/>
        <end position="177"/>
    </location>
</feature>
<feature type="compositionally biased region" description="Polar residues" evidence="1">
    <location>
        <begin position="768"/>
        <end position="782"/>
    </location>
</feature>
<feature type="compositionally biased region" description="Polar residues" evidence="1">
    <location>
        <begin position="550"/>
        <end position="580"/>
    </location>
</feature>
<feature type="compositionally biased region" description="Basic and acidic residues" evidence="1">
    <location>
        <begin position="2305"/>
        <end position="2314"/>
    </location>
</feature>
<feature type="region of interest" description="Disordered" evidence="1">
    <location>
        <begin position="468"/>
        <end position="502"/>
    </location>
</feature>
<sequence>MSDGDVSLIRDEDVLRRMWQQTEDFSRKKEIRAHMYRLREERLRNLYSPEPSLDTAKGCEFSSTQGHVKSFADQNFQSMKSKEVRDAGSPPKEFNYRGQDLKDLSNAGWNVESENRTTDDGHTRVKSVNANIEGRYDVDGGKGHFAAADHHKQAVTEYSDGNTNLKRNENYSNTSAHEQVERQTGDGTHIKSTSSSSTSASKFEQTSSTYESVPYQAHDNCDSHPQPFYDNNRNEEFTIKETLNTSNHNQTLRNDYEHGELLSRKIDYPDDNTKVIVETRCLPDGTKVTSTRREFRAPSAQTRRSEHHSEQIKSESKSTSYTSSQKKTQSNESSTKVIHEKSYNSNMQDIVDSQRNKDDLDFKNQDITDYADSSTRGIYNEKVRGSAKIEEQREFTKFCDSKSVHNHDVKEDTVSDSKDYVKKGTYVEDVNKSHERKQNNYNIADDSKNDFNKDVQNQEDIRFFHRDSTLENPAYKNEHRRPNETTSDSMMNHNKNQEDSQILKTSEEYVHKISKDCNVRENTESRSTHQYQKTYQTDYSHRKISTDLSPTHQAWASSLRSDTPPRSTARATSPGNKTYRSSTSSLRSSVSPDKIYKKSSSRSVSPNKIDRFPPTKNPTDQTVSKTQLSSSVLETKSNDTSDSIVKHLPKNKSPTRQLHSPERKSNSNEEKRSSVTPDKQTKTPRFSSNTRRSTSPIGNSASQPAGNRESPSNSSLCPDRHNQTSPTAKKSSKHETIDRQDTYTTSTSEYSKKDVKDETIIYDKRNITEQADNQPSYMRQTVSSSPKSNRSSSPTKQPYSEQKSPIQQLPSKSPDRQMYNVKKEHESFIKEESKINTSFSENITYNFENNTHQSPKPSPDRDYKRHVQPINDYDKILKTSISPTKEMVQSGVNNTQTENSGKSHQHFTTSESPKHDIVNRHKGKEKNNEPNKQPSRESSPIKKHESSDRISSKSNKEIAGYMQESRVKDNENKNRSSSPSADDTSISSNLLQKNDKFKQVVKTTDRTDKKLNSFDINIQAKSTTRSKESPRRSTSPKKHSSGTKNEQTHDFIETETFNEEINKIPSKKSRTLHTPSTSPSRKPKSDETAPSTGQSTTTNSDFIQLTTKIESSATISKESIKTASNDSNKKEHERTPSPTKIPFRTPSPEKIINKENLPRKSSLKKPSFDNGNVTSLPKPPTSFLISPENEKTYDFEKEELPKDKPNTKSDKPMKIKPPLERRETYEERCRKILGMSDDNLTIETNTTHAISPKTSPSISPCESPVQIEENVFCDDNYGLVNIVDLTTKKSVPMPLKTETHKNDIPSEASWQKTPVESVIEHCQTLGNMPFKQIIASNESPVLQDPMPNKNPPQNSSLPFSKLPESKTLTDNDSENGLSFIETKYDNVHESTHLKSSNISEEVKLKETISECITSQQEQDILDRVQSSLRKLSPDRNRKPVEDNTFKKNNSKLPILHDKTTKDESINQNSKEIINTAYSEDKISEKKKLVTEKFVTGKNQIPSKPSSRNTSPIKKPLSPQNLTKATTETVKTRSTSPKKPMSPVEKKHVSPTERPQSPQVYKTTITNTKDQHQKTSSSSTLKTERTDLKKATKSQSTRRASPTKINAIKIAAVNNNKSIDNENKSPQKLNHSPTLKKEIETKVIRTSSDISLKSPLKKVSPQRIKSKPEIQLNNVATNKIYKQNTRTVATKTHKSLIKQVPTKLPVSKPKSATALNTSMDDDDDIIIDVQQAKSSRENSPDRICPTPVGFSEDTGTPRFPDEVNEPDDEINKRSHNIIHEAESIVDDIVEICEEDELFVRAEESEMQKIQQKSLVTDKSTKSHSAQSKEMDSIISNKNQVHRDLIKGNLISDECLLSVSEKVNRFAKGPVISKDRSPSRNIREEYDRDTIYTDDYTKLSVNDKAHLFIETAENVKTTKPKSKQKPVRPDFSNVDESLKSDECLLSVSDKVNKFVKTAVDVSTDANAIEEKEKKIQEVHDNIMKQIVDDVEENLPEIENISVPSKHYKSIPGDNENPRTVKTSDDNFTKSITGSNKLKSDIKQSEKLGSVKITTLRSSEAVKKAKALFENIASTTKPKERTVNNRTTKLTDIGVSQKMPSTKTTQLTQDPKPTIQQTDYDEENTELSLRNRQNSPDKNQLPSSDIKKDNLPINRATSPLQRDKSPSIRPNSPHKSDKTSVVREKSPLPKSPRDKSPMARTKSPILREVSPISNVRSPIPQTATIVPKKVLSRLPVNEQVDSTTEQFTLENKREKSFDKLPGYQRPTKTSQIKEEKYVEEIEVSSRRGSGKFGVELRRTSADRSSVSSERRRSSVEHHQPCIEDIFDLDLLEQMLEKVVGYEQRRRIRAQIRVAKKKIETEETTKVIRNLRQSTSKVIKTKSPERLAQRSPERLPFSKKAYSPEAQNINAPNRASSPERQQKHIHKTGSPDCQHQLTTTAGIYNEQEKTQLPLSNGHDKQINKTSKVVRPQSPEKHIRTAPKTVRQSSSDKRRPVSPSKLTPKTKGNRFSEYASAYMKKVGLPETDKLKHKVQDIVESETKKMETNRIIDIHNVKTTIDRTSSKDIIEVQISGKKSPSPNRSFDRKIVPIQQQPHIQSSERETTFETPLEPSLQNSGRRPSQNRSPSPETKPTMKKDIKSTTFGIEKKVAQKQVHEEKPSWVTSRNLKKVTTESRTFSSKKIETDKPKYRPSSPSKAITKPIDVITSSYGPGPLDADGKPLFGIKALRNGATNYQVKGTVIRQEFHSRNGSEPEGTVSVTAYSTEPEDLEKLLQTQGEKPSRLHGLAAITTTKKFGGDTGTTFSEVATKEERAALEQFTHCDRRTTESQIDTHMDSLQRTDQRETIEIISNKSDTNKTKNQKRSHQLVQSSLKKDTKRDSDQKEIRSDRMQRAERRVEDRKTVRQSSVKSLTEKFIKNASETTKTERQVYPKAGLILRTAGMKDSISSDSSAHAGLARTDSEQSLASVEDMITTTTTTTEQLGDVLRTTTSVTKTGGHTQERSFLDSSTKVTGVQDILTRMKNADIVIEEGDSNEDSEARALLNKFLGATVLMAGMQNYVTESGPAKQDCHLIVLKERSKSEVDKFGGRQRDVDIEQCWDERVLRKLLDECTDYELRRRLRTRIRALMAEQEACASAVTEALAAAGETVESAETEEHQQAGERGESLLLPLLQGLLQGGGEKLLAGLGAASHDVVADVRRSLQRLRLALAPPADHPQARALLALADRLEDALDVADRLDG</sequence>
<feature type="compositionally biased region" description="Polar residues" evidence="1">
    <location>
        <begin position="1014"/>
        <end position="1023"/>
    </location>
</feature>
<feature type="region of interest" description="Disordered" evidence="1">
    <location>
        <begin position="2449"/>
        <end position="2504"/>
    </location>
</feature>
<evidence type="ECO:0000313" key="4">
    <source>
        <dbReference type="Proteomes" id="UP001152562"/>
    </source>
</evidence>
<feature type="compositionally biased region" description="Polar residues" evidence="1">
    <location>
        <begin position="1088"/>
        <end position="1126"/>
    </location>
</feature>
<feature type="compositionally biased region" description="Polar residues" evidence="1">
    <location>
        <begin position="1496"/>
        <end position="1536"/>
    </location>
</feature>
<dbReference type="InterPro" id="IPR022189">
    <property type="entry name" value="SMTN"/>
</dbReference>
<evidence type="ECO:0000259" key="2">
    <source>
        <dbReference type="Pfam" id="PF12510"/>
    </source>
</evidence>
<feature type="compositionally biased region" description="Polar residues" evidence="1">
    <location>
        <begin position="1552"/>
        <end position="1580"/>
    </location>
</feature>
<protein>
    <recommendedName>
        <fullName evidence="2">Smoothelin domain-containing protein</fullName>
    </recommendedName>
</protein>
<feature type="non-terminal residue" evidence="3">
    <location>
        <position position="1"/>
    </location>
</feature>
<dbReference type="Pfam" id="PF12510">
    <property type="entry name" value="Smoothelin"/>
    <property type="match status" value="2"/>
</dbReference>
<evidence type="ECO:0000256" key="1">
    <source>
        <dbReference type="SAM" id="MobiDB-lite"/>
    </source>
</evidence>
<feature type="compositionally biased region" description="Polar residues" evidence="1">
    <location>
        <begin position="674"/>
        <end position="716"/>
    </location>
</feature>
<feature type="region of interest" description="Disordered" evidence="1">
    <location>
        <begin position="1340"/>
        <end position="1374"/>
    </location>
</feature>
<feature type="compositionally biased region" description="Polar residues" evidence="1">
    <location>
        <begin position="2123"/>
        <end position="2140"/>
    </location>
</feature>
<feature type="domain" description="Smoothelin" evidence="2">
    <location>
        <begin position="3087"/>
        <end position="3127"/>
    </location>
</feature>
<feature type="compositionally biased region" description="Basic and acidic residues" evidence="1">
    <location>
        <begin position="939"/>
        <end position="956"/>
    </location>
</feature>
<feature type="compositionally biased region" description="Basic and acidic residues" evidence="1">
    <location>
        <begin position="2378"/>
        <end position="2389"/>
    </location>
</feature>
<name>A0A9P0TG86_PIEBR</name>